<keyword evidence="4" id="KW-1185">Reference proteome</keyword>
<organism evidence="3 4">
    <name type="scientific">Dryococelus australis</name>
    <dbReference type="NCBI Taxonomy" id="614101"/>
    <lineage>
        <taxon>Eukaryota</taxon>
        <taxon>Metazoa</taxon>
        <taxon>Ecdysozoa</taxon>
        <taxon>Arthropoda</taxon>
        <taxon>Hexapoda</taxon>
        <taxon>Insecta</taxon>
        <taxon>Pterygota</taxon>
        <taxon>Neoptera</taxon>
        <taxon>Polyneoptera</taxon>
        <taxon>Phasmatodea</taxon>
        <taxon>Verophasmatodea</taxon>
        <taxon>Anareolatae</taxon>
        <taxon>Phasmatidae</taxon>
        <taxon>Eurycanthinae</taxon>
        <taxon>Dryococelus</taxon>
    </lineage>
</organism>
<protein>
    <recommendedName>
        <fullName evidence="5">RNase III domain-containing protein</fullName>
    </recommendedName>
</protein>
<sequence length="1044" mass="116222">MVSGAAVDEQLACSPPTKVDWVRFPAGLPSYFPLWNPYGFLGGLHSDTNQYSPHSTVNGLPPTYNCCALKILKPASSSNDIGKGIAYVTTSSNERRIRCAREGRPYLGPTPARTCVPRASDEKLDLRRPPATRGEPTWASLNSFLLRFAFCFVSIPPLSSSHVPPTPQQALSAGVPSHLTWAVEAFEVAAPRIPSSILSPSRSHFAKPSHSHGCELELSEEIWEALNIEVLRADDGVIEMSMKQRRNERRKREIQEKARPPVASSGTIPTSENLGANPPGIEPGSPIFIRLVCQRCVYPRGVKKHWAELGYAMASAEKCNVKWKRERCLRIVDAGLCKERAGGLVSGLWRGLLLPPHYPQLAGDVWSTIEPQLAEATWRASCCSCGVQAPQLQLFASCRRGAGRETSCSENDNDVNTGWLRARTTPTLSFGSDRKSGGLRRDDPAGEMYELIGDSMITEFLGQIFPDIRRYLAEKKNWWYWKRTEYFVRWGFHEMWGILYGVESVWMVALWREWHCTSEKAGSVFSEPLTTCWKKLIIWCNAVTWVELARIISLGLAGSGWSFSVRWFVYECECERFGCWEKLCDMEMDMETRFGLHVHEDPTLELLADYVPLFVSLLATAIAKEGAARRIELLTLRLQRKGSAGEEGKGTLTLTNVQSQRVLHEGIKTGREPDSIPGGVVLGFLHLVIVPRMMPLVGGFPRGYTRFPPLLHFGATPYSPLFTLIDSQELDIKIRPNFPPFLCVTPSHCDTQGNTIWHGVQQTPDVVLWQTGPRLLDGVFKIPHTVAWRQLGFQLALQMLHWLYFPDHNTCRGRSLPLDNKIGVVGFTRGALHPSAIISPHNEAAFITKRPTSPACGVPHCYVGTHYIGAPTFASIVDRVAMAYDPSILSTGSRPRPSCVNPPSVDAFTYPLFLIPSDSIVQTIHFVGYMAIRSPCGFQPDYEFSLKVRQLRKIMSLSSSLLFFFILYACLASFCISRVDVVLTTGQCLRPLVVACVATDGCAPQSGAILRLSYTNLARYDPSERCTHVKHISSIPTALSGHER</sequence>
<proteinExistence type="predicted"/>
<feature type="compositionally biased region" description="Polar residues" evidence="1">
    <location>
        <begin position="264"/>
        <end position="274"/>
    </location>
</feature>
<accession>A0ABQ9H5U4</accession>
<dbReference type="Proteomes" id="UP001159363">
    <property type="component" value="Chromosome 6"/>
</dbReference>
<evidence type="ECO:0000313" key="4">
    <source>
        <dbReference type="Proteomes" id="UP001159363"/>
    </source>
</evidence>
<keyword evidence="2" id="KW-0472">Membrane</keyword>
<comment type="caution">
    <text evidence="3">The sequence shown here is derived from an EMBL/GenBank/DDBJ whole genome shotgun (WGS) entry which is preliminary data.</text>
</comment>
<reference evidence="3 4" key="1">
    <citation type="submission" date="2023-02" db="EMBL/GenBank/DDBJ databases">
        <title>LHISI_Scaffold_Assembly.</title>
        <authorList>
            <person name="Stuart O.P."/>
            <person name="Cleave R."/>
            <person name="Magrath M.J.L."/>
            <person name="Mikheyev A.S."/>
        </authorList>
    </citation>
    <scope>NUCLEOTIDE SEQUENCE [LARGE SCALE GENOMIC DNA]</scope>
    <source>
        <strain evidence="3">Daus_M_001</strain>
        <tissue evidence="3">Leg muscle</tissue>
    </source>
</reference>
<keyword evidence="2" id="KW-1133">Transmembrane helix</keyword>
<evidence type="ECO:0000256" key="1">
    <source>
        <dbReference type="SAM" id="MobiDB-lite"/>
    </source>
</evidence>
<evidence type="ECO:0000256" key="2">
    <source>
        <dbReference type="SAM" id="Phobius"/>
    </source>
</evidence>
<gene>
    <name evidence="3" type="ORF">PR048_020262</name>
</gene>
<evidence type="ECO:0000313" key="3">
    <source>
        <dbReference type="EMBL" id="KAJ8879654.1"/>
    </source>
</evidence>
<evidence type="ECO:0008006" key="5">
    <source>
        <dbReference type="Google" id="ProtNLM"/>
    </source>
</evidence>
<name>A0ABQ9H5U4_9NEOP</name>
<feature type="compositionally biased region" description="Basic and acidic residues" evidence="1">
    <location>
        <begin position="250"/>
        <end position="259"/>
    </location>
</feature>
<feature type="transmembrane region" description="Helical" evidence="2">
    <location>
        <begin position="954"/>
        <end position="974"/>
    </location>
</feature>
<feature type="region of interest" description="Disordered" evidence="1">
    <location>
        <begin position="243"/>
        <end position="279"/>
    </location>
</feature>
<keyword evidence="2" id="KW-0812">Transmembrane</keyword>
<dbReference type="EMBL" id="JARBHB010000007">
    <property type="protein sequence ID" value="KAJ8879654.1"/>
    <property type="molecule type" value="Genomic_DNA"/>
</dbReference>